<keyword evidence="1" id="KW-0472">Membrane</keyword>
<accession>A0A1C9UZD6</accession>
<keyword evidence="2" id="KW-0496">Mitochondrion</keyword>
<geneLocation type="mitochondrion" evidence="2"/>
<keyword evidence="1" id="KW-1133">Transmembrane helix</keyword>
<keyword evidence="1" id="KW-0812">Transmembrane</keyword>
<name>A0A1C9UZD6_MYRBC</name>
<evidence type="ECO:0000256" key="1">
    <source>
        <dbReference type="SAM" id="Phobius"/>
    </source>
</evidence>
<feature type="transmembrane region" description="Helical" evidence="1">
    <location>
        <begin position="6"/>
        <end position="29"/>
    </location>
</feature>
<dbReference type="RefSeq" id="YP_009307955.1">
    <property type="nucleotide sequence ID" value="NC_031403.1"/>
</dbReference>
<evidence type="ECO:0000313" key="2">
    <source>
        <dbReference type="EMBL" id="AOR87128.1"/>
    </source>
</evidence>
<dbReference type="EMBL" id="KX752424">
    <property type="protein sequence ID" value="AOR87128.1"/>
    <property type="molecule type" value="Genomic_DNA"/>
</dbReference>
<proteinExistence type="predicted"/>
<reference evidence="2" key="1">
    <citation type="journal article" date="2016" name="Gene">
        <title>Syllidae mitochondrial gene order is unusually variable for Annelida.</title>
        <authorList>
            <person name="Aguado M.T."/>
            <person name="Richter S."/>
            <person name="Sontowski R."/>
            <person name="Golombek A."/>
            <person name="Struck T.H."/>
            <person name="Bleidorn C."/>
        </authorList>
    </citation>
    <scope>NUCLEOTIDE SEQUENCE</scope>
</reference>
<dbReference type="CTD" id="4509"/>
<dbReference type="GeneID" id="29291484"/>
<sequence length="53" mass="6492">MPHLSPMPWLLIPIFFWLYLMSIAIMMWFTPATPRFPYNLTQQPLSFSTWMWL</sequence>
<gene>
    <name evidence="2" type="primary">ATP8</name>
</gene>
<dbReference type="AlphaFoldDB" id="A0A1C9UZD6"/>
<protein>
    <submittedName>
        <fullName evidence="2">ATP synthase F0 subunit 8</fullName>
    </submittedName>
</protein>
<organism evidence="2">
    <name type="scientific">Myrianida brachycephala</name>
    <name type="common">Marine polychaete worm</name>
    <name type="synonym">Autolytus brachycephalus</name>
    <dbReference type="NCBI Taxonomy" id="884646"/>
    <lineage>
        <taxon>Eukaryota</taxon>
        <taxon>Metazoa</taxon>
        <taxon>Spiralia</taxon>
        <taxon>Lophotrochozoa</taxon>
        <taxon>Annelida</taxon>
        <taxon>Polychaeta</taxon>
        <taxon>Errantia</taxon>
        <taxon>Phyllodocida</taxon>
        <taxon>Syllidae</taxon>
        <taxon>Myrianida</taxon>
    </lineage>
</organism>